<gene>
    <name evidence="2" type="ORF">UFOVP119_31</name>
</gene>
<dbReference type="SUPFAM" id="SSF55166">
    <property type="entry name" value="Hedgehog/DD-peptidase"/>
    <property type="match status" value="1"/>
</dbReference>
<organism evidence="2">
    <name type="scientific">uncultured Caudovirales phage</name>
    <dbReference type="NCBI Taxonomy" id="2100421"/>
    <lineage>
        <taxon>Viruses</taxon>
        <taxon>Duplodnaviria</taxon>
        <taxon>Heunggongvirae</taxon>
        <taxon>Uroviricota</taxon>
        <taxon>Caudoviricetes</taxon>
        <taxon>Peduoviridae</taxon>
        <taxon>Maltschvirus</taxon>
        <taxon>Maltschvirus maltsch</taxon>
    </lineage>
</organism>
<dbReference type="Gene3D" id="3.30.1380.10">
    <property type="match status" value="1"/>
</dbReference>
<dbReference type="InterPro" id="IPR013230">
    <property type="entry name" value="Peptidase_M15A_C"/>
</dbReference>
<dbReference type="EMBL" id="LR796238">
    <property type="protein sequence ID" value="CAB4130407.1"/>
    <property type="molecule type" value="Genomic_DNA"/>
</dbReference>
<evidence type="ECO:0000259" key="1">
    <source>
        <dbReference type="Pfam" id="PF08291"/>
    </source>
</evidence>
<protein>
    <submittedName>
        <fullName evidence="2">Peptidase M15A, C-terminal</fullName>
    </submittedName>
</protein>
<sequence>MEMLSANFSELDLTRSATATRLGIDNAPSSSMVLGNLRAVAVHILEPVAARYGRGTLTIHSGFRCKKLNDAIRGARNSQHMAGQAVDYTVARVKNADLAEWCRRNLDFDQIILEFCSPSDPYAGWVHCSYADPGRRKFMTARAGINGQTIYAAA</sequence>
<accession>A0A6J5LBE7</accession>
<evidence type="ECO:0000313" key="2">
    <source>
        <dbReference type="EMBL" id="CAB4130407.1"/>
    </source>
</evidence>
<proteinExistence type="predicted"/>
<feature type="domain" description="Peptidase M15A C-terminal" evidence="1">
    <location>
        <begin position="7"/>
        <end position="113"/>
    </location>
</feature>
<reference evidence="2" key="1">
    <citation type="submission" date="2020-04" db="EMBL/GenBank/DDBJ databases">
        <authorList>
            <person name="Chiriac C."/>
            <person name="Salcher M."/>
            <person name="Ghai R."/>
            <person name="Kavagutti S V."/>
        </authorList>
    </citation>
    <scope>NUCLEOTIDE SEQUENCE</scope>
</reference>
<dbReference type="InterPro" id="IPR009045">
    <property type="entry name" value="Zn_M74/Hedgehog-like"/>
</dbReference>
<name>A0A6J5LBE7_9CAUD</name>
<dbReference type="Pfam" id="PF08291">
    <property type="entry name" value="Peptidase_M15_3"/>
    <property type="match status" value="1"/>
</dbReference>